<dbReference type="InterPro" id="IPR051446">
    <property type="entry name" value="HTH_trans_reg/aminotransferase"/>
</dbReference>
<feature type="domain" description="HTH gntR-type" evidence="6">
    <location>
        <begin position="25"/>
        <end position="93"/>
    </location>
</feature>
<comment type="similarity">
    <text evidence="1">In the C-terminal section; belongs to the class-I pyridoxal-phosphate-dependent aminotransferase family.</text>
</comment>
<evidence type="ECO:0000256" key="4">
    <source>
        <dbReference type="ARBA" id="ARBA00023125"/>
    </source>
</evidence>
<evidence type="ECO:0000256" key="1">
    <source>
        <dbReference type="ARBA" id="ARBA00005384"/>
    </source>
</evidence>
<protein>
    <submittedName>
        <fullName evidence="7">Transcriptional regulator, GntR family domain / Aspartate aminotransferase</fullName>
        <ecNumber evidence="7">2.6.1.1</ecNumber>
    </submittedName>
</protein>
<dbReference type="GO" id="GO:0004069">
    <property type="term" value="F:L-aspartate:2-oxoglutarate aminotransferase activity"/>
    <property type="evidence" value="ECO:0007669"/>
    <property type="project" value="UniProtKB-EC"/>
</dbReference>
<sequence length="500" mass="52558">MTATIAPTSAALPLAIPPLDRAAAAPLQEQLSEALRAAVLSGRLKSGTRLPPTRQFAADLGVSRNTVAGAFDRLLAEGYLEARVGDGTYVARALPDDLIRARRPPAPVGGADRAAGDLSQRGSLLVAHPPSAARPGDCPAPRAFRAVLPALDAFPRRAWGRLVERHLRRPDPALLGYGDPAGYRPLREVIAAYLGVTRGARCEPDQVIVVGGSQQALDLAARLLLDPGDAAAIEDPGYPGARAALRAAGADLRPVPVDAEGIVVGTALAGARLVYTTPSHQFPLGATMSLARRLALLDWAARDGAWILEDDYDGEYRYDGRPLPALQGLDGGGRVIYLGTFSKVLFPGLRLGYLVVPPALADAFAAARALADRGSPQLEQAALADFIAEGHFARHIRRTRLLYLERQRALVAAARRELAGLLEVRPAAAGMHLVGRLPADADDRAVWRRAAAHGVACLPLAACALAAPPFPGLVLGYAAPDIAEIEAGVALLRAALRGDR</sequence>
<dbReference type="InterPro" id="IPR036388">
    <property type="entry name" value="WH-like_DNA-bd_sf"/>
</dbReference>
<keyword evidence="7" id="KW-0032">Aminotransferase</keyword>
<dbReference type="GO" id="GO:0003700">
    <property type="term" value="F:DNA-binding transcription factor activity"/>
    <property type="evidence" value="ECO:0007669"/>
    <property type="project" value="InterPro"/>
</dbReference>
<dbReference type="SUPFAM" id="SSF53383">
    <property type="entry name" value="PLP-dependent transferases"/>
    <property type="match status" value="1"/>
</dbReference>
<dbReference type="AlphaFoldDB" id="A0A6J4V225"/>
<name>A0A6J4V225_9BACT</name>
<keyword evidence="2" id="KW-0663">Pyridoxal phosphate</keyword>
<dbReference type="CDD" id="cd00609">
    <property type="entry name" value="AAT_like"/>
    <property type="match status" value="1"/>
</dbReference>
<dbReference type="CDD" id="cd07377">
    <property type="entry name" value="WHTH_GntR"/>
    <property type="match status" value="1"/>
</dbReference>
<dbReference type="GO" id="GO:0030170">
    <property type="term" value="F:pyridoxal phosphate binding"/>
    <property type="evidence" value="ECO:0007669"/>
    <property type="project" value="InterPro"/>
</dbReference>
<dbReference type="InterPro" id="IPR036390">
    <property type="entry name" value="WH_DNA-bd_sf"/>
</dbReference>
<dbReference type="InterPro" id="IPR015421">
    <property type="entry name" value="PyrdxlP-dep_Trfase_major"/>
</dbReference>
<dbReference type="InterPro" id="IPR004839">
    <property type="entry name" value="Aminotransferase_I/II_large"/>
</dbReference>
<evidence type="ECO:0000256" key="5">
    <source>
        <dbReference type="ARBA" id="ARBA00023163"/>
    </source>
</evidence>
<dbReference type="Gene3D" id="3.40.640.10">
    <property type="entry name" value="Type I PLP-dependent aspartate aminotransferase-like (Major domain)"/>
    <property type="match status" value="1"/>
</dbReference>
<dbReference type="InterPro" id="IPR000524">
    <property type="entry name" value="Tscrpt_reg_HTH_GntR"/>
</dbReference>
<keyword evidence="7" id="KW-0808">Transferase</keyword>
<dbReference type="GO" id="GO:0003677">
    <property type="term" value="F:DNA binding"/>
    <property type="evidence" value="ECO:0007669"/>
    <property type="project" value="UniProtKB-KW"/>
</dbReference>
<keyword evidence="4" id="KW-0238">DNA-binding</keyword>
<dbReference type="PROSITE" id="PS50949">
    <property type="entry name" value="HTH_GNTR"/>
    <property type="match status" value="1"/>
</dbReference>
<evidence type="ECO:0000256" key="3">
    <source>
        <dbReference type="ARBA" id="ARBA00023015"/>
    </source>
</evidence>
<evidence type="ECO:0000313" key="7">
    <source>
        <dbReference type="EMBL" id="CAA9564676.1"/>
    </source>
</evidence>
<proteinExistence type="inferred from homology"/>
<organism evidence="7">
    <name type="scientific">uncultured Thermomicrobiales bacterium</name>
    <dbReference type="NCBI Taxonomy" id="1645740"/>
    <lineage>
        <taxon>Bacteria</taxon>
        <taxon>Pseudomonadati</taxon>
        <taxon>Thermomicrobiota</taxon>
        <taxon>Thermomicrobia</taxon>
        <taxon>Thermomicrobiales</taxon>
        <taxon>environmental samples</taxon>
    </lineage>
</organism>
<dbReference type="EC" id="2.6.1.1" evidence="7"/>
<dbReference type="PRINTS" id="PR00035">
    <property type="entry name" value="HTHGNTR"/>
</dbReference>
<dbReference type="Pfam" id="PF00392">
    <property type="entry name" value="GntR"/>
    <property type="match status" value="1"/>
</dbReference>
<dbReference type="PANTHER" id="PTHR46577:SF1">
    <property type="entry name" value="HTH-TYPE TRANSCRIPTIONAL REGULATORY PROTEIN GABR"/>
    <property type="match status" value="1"/>
</dbReference>
<gene>
    <name evidence="7" type="ORF">AVDCRST_MAG59-2897</name>
</gene>
<dbReference type="SMART" id="SM00345">
    <property type="entry name" value="HTH_GNTR"/>
    <property type="match status" value="1"/>
</dbReference>
<dbReference type="Gene3D" id="1.10.10.10">
    <property type="entry name" value="Winged helix-like DNA-binding domain superfamily/Winged helix DNA-binding domain"/>
    <property type="match status" value="1"/>
</dbReference>
<dbReference type="EMBL" id="CADCWF010000192">
    <property type="protein sequence ID" value="CAA9564676.1"/>
    <property type="molecule type" value="Genomic_DNA"/>
</dbReference>
<dbReference type="Pfam" id="PF00155">
    <property type="entry name" value="Aminotran_1_2"/>
    <property type="match status" value="1"/>
</dbReference>
<reference evidence="7" key="1">
    <citation type="submission" date="2020-02" db="EMBL/GenBank/DDBJ databases">
        <authorList>
            <person name="Meier V. D."/>
        </authorList>
    </citation>
    <scope>NUCLEOTIDE SEQUENCE</scope>
    <source>
        <strain evidence="7">AVDCRST_MAG59</strain>
    </source>
</reference>
<dbReference type="SUPFAM" id="SSF46785">
    <property type="entry name" value="Winged helix' DNA-binding domain"/>
    <property type="match status" value="1"/>
</dbReference>
<evidence type="ECO:0000256" key="2">
    <source>
        <dbReference type="ARBA" id="ARBA00022898"/>
    </source>
</evidence>
<keyword evidence="3" id="KW-0805">Transcription regulation</keyword>
<keyword evidence="5" id="KW-0804">Transcription</keyword>
<dbReference type="PANTHER" id="PTHR46577">
    <property type="entry name" value="HTH-TYPE TRANSCRIPTIONAL REGULATORY PROTEIN GABR"/>
    <property type="match status" value="1"/>
</dbReference>
<evidence type="ECO:0000259" key="6">
    <source>
        <dbReference type="PROSITE" id="PS50949"/>
    </source>
</evidence>
<accession>A0A6J4V225</accession>
<dbReference type="InterPro" id="IPR015424">
    <property type="entry name" value="PyrdxlP-dep_Trfase"/>
</dbReference>